<accession>A0AAU9KBV8</accession>
<sequence length="130" mass="15170">MSINFEDNSTMFSGMFSLVFPSREGSSLRLPKIEPFEGISEAELIQKPKIPLKSISKKRSRKRITACPHVNKRYYARSMCNNCYHKIGRQKKAWNCQHTDRQLYAKGLCQKCYLQDYHSLKSCKADEEKI</sequence>
<keyword evidence="2" id="KW-1185">Reference proteome</keyword>
<protein>
    <submittedName>
        <fullName evidence="1">Uncharacterized protein</fullName>
    </submittedName>
</protein>
<evidence type="ECO:0000313" key="1">
    <source>
        <dbReference type="EMBL" id="CAG9335726.1"/>
    </source>
</evidence>
<evidence type="ECO:0000313" key="2">
    <source>
        <dbReference type="Proteomes" id="UP001162131"/>
    </source>
</evidence>
<dbReference type="AlphaFoldDB" id="A0AAU9KBV8"/>
<name>A0AAU9KBV8_9CILI</name>
<dbReference type="EMBL" id="CAJZBQ010000062">
    <property type="protein sequence ID" value="CAG9335726.1"/>
    <property type="molecule type" value="Genomic_DNA"/>
</dbReference>
<proteinExistence type="predicted"/>
<dbReference type="Proteomes" id="UP001162131">
    <property type="component" value="Unassembled WGS sequence"/>
</dbReference>
<organism evidence="1 2">
    <name type="scientific">Blepharisma stoltei</name>
    <dbReference type="NCBI Taxonomy" id="1481888"/>
    <lineage>
        <taxon>Eukaryota</taxon>
        <taxon>Sar</taxon>
        <taxon>Alveolata</taxon>
        <taxon>Ciliophora</taxon>
        <taxon>Postciliodesmatophora</taxon>
        <taxon>Heterotrichea</taxon>
        <taxon>Heterotrichida</taxon>
        <taxon>Blepharismidae</taxon>
        <taxon>Blepharisma</taxon>
    </lineage>
</organism>
<reference evidence="1" key="1">
    <citation type="submission" date="2021-09" db="EMBL/GenBank/DDBJ databases">
        <authorList>
            <consortium name="AG Swart"/>
            <person name="Singh M."/>
            <person name="Singh A."/>
            <person name="Seah K."/>
            <person name="Emmerich C."/>
        </authorList>
    </citation>
    <scope>NUCLEOTIDE SEQUENCE</scope>
    <source>
        <strain evidence="1">ATCC30299</strain>
    </source>
</reference>
<gene>
    <name evidence="1" type="ORF">BSTOLATCC_MIC64189</name>
</gene>
<comment type="caution">
    <text evidence="1">The sequence shown here is derived from an EMBL/GenBank/DDBJ whole genome shotgun (WGS) entry which is preliminary data.</text>
</comment>